<dbReference type="Pfam" id="PF00230">
    <property type="entry name" value="MIP"/>
    <property type="match status" value="1"/>
</dbReference>
<feature type="transmembrane region" description="Helical" evidence="7">
    <location>
        <begin position="56"/>
        <end position="74"/>
    </location>
</feature>
<evidence type="ECO:0000256" key="3">
    <source>
        <dbReference type="ARBA" id="ARBA00022692"/>
    </source>
</evidence>
<dbReference type="InterPro" id="IPR023271">
    <property type="entry name" value="Aquaporin-like"/>
</dbReference>
<organism evidence="8 9">
    <name type="scientific">Daedalea quercina L-15889</name>
    <dbReference type="NCBI Taxonomy" id="1314783"/>
    <lineage>
        <taxon>Eukaryota</taxon>
        <taxon>Fungi</taxon>
        <taxon>Dikarya</taxon>
        <taxon>Basidiomycota</taxon>
        <taxon>Agaricomycotina</taxon>
        <taxon>Agaricomycetes</taxon>
        <taxon>Polyporales</taxon>
        <taxon>Fomitopsis</taxon>
    </lineage>
</organism>
<name>A0A165LLV0_9APHY</name>
<dbReference type="PANTHER" id="PTHR19139:SF199">
    <property type="entry name" value="MIP17260P"/>
    <property type="match status" value="1"/>
</dbReference>
<dbReference type="SUPFAM" id="SSF81338">
    <property type="entry name" value="Aquaporin-like"/>
    <property type="match status" value="1"/>
</dbReference>
<keyword evidence="5 7" id="KW-0472">Membrane</keyword>
<gene>
    <name evidence="8" type="ORF">DAEQUDRAFT_747394</name>
</gene>
<keyword evidence="9" id="KW-1185">Reference proteome</keyword>
<proteinExistence type="inferred from homology"/>
<feature type="transmembrane region" description="Helical" evidence="7">
    <location>
        <begin position="213"/>
        <end position="233"/>
    </location>
</feature>
<comment type="subcellular location">
    <subcellularLocation>
        <location evidence="1">Membrane</location>
        <topology evidence="1">Multi-pass membrane protein</topology>
    </subcellularLocation>
</comment>
<evidence type="ECO:0000256" key="4">
    <source>
        <dbReference type="ARBA" id="ARBA00022989"/>
    </source>
</evidence>
<keyword evidence="3 6" id="KW-0812">Transmembrane</keyword>
<comment type="similarity">
    <text evidence="2 6">Belongs to the MIP/aquaporin (TC 1.A.8) family.</text>
</comment>
<dbReference type="InterPro" id="IPR034294">
    <property type="entry name" value="Aquaporin_transptr"/>
</dbReference>
<feature type="transmembrane region" description="Helical" evidence="7">
    <location>
        <begin position="100"/>
        <end position="122"/>
    </location>
</feature>
<feature type="transmembrane region" description="Helical" evidence="7">
    <location>
        <begin position="168"/>
        <end position="187"/>
    </location>
</feature>
<sequence length="235" mass="24991">MSLARSFDNWHADVKAASLEFVGTTFFLLLAFGGIQAAKAEMNSSPSMPSVLLHDLYISLSLGFSLLISVWIFYRASGGVFNPNISLALFLNGIIGPLRFVLYCIAQLAGGIVAAAIVLALTPGPLLSNTVLADGVNVAQGVFIEMFITAALVLSVLMLAAEKHAATPFAPVGIGLTSFVCHLWGVYYTCGAMNVARAFGPAVVTRFPYSTQWVYWVGDGLGSLLATALYILFKL</sequence>
<dbReference type="GO" id="GO:0015250">
    <property type="term" value="F:water channel activity"/>
    <property type="evidence" value="ECO:0007669"/>
    <property type="project" value="TreeGrafter"/>
</dbReference>
<keyword evidence="4 7" id="KW-1133">Transmembrane helix</keyword>
<accession>A0A165LLV0</accession>
<dbReference type="Gene3D" id="1.20.1080.10">
    <property type="entry name" value="Glycerol uptake facilitator protein"/>
    <property type="match status" value="1"/>
</dbReference>
<dbReference type="PRINTS" id="PR00783">
    <property type="entry name" value="MINTRINSICP"/>
</dbReference>
<dbReference type="AlphaFoldDB" id="A0A165LLV0"/>
<dbReference type="Proteomes" id="UP000076727">
    <property type="component" value="Unassembled WGS sequence"/>
</dbReference>
<evidence type="ECO:0000313" key="8">
    <source>
        <dbReference type="EMBL" id="KZT64590.1"/>
    </source>
</evidence>
<feature type="transmembrane region" description="Helical" evidence="7">
    <location>
        <begin position="142"/>
        <end position="161"/>
    </location>
</feature>
<dbReference type="InterPro" id="IPR000425">
    <property type="entry name" value="MIP"/>
</dbReference>
<evidence type="ECO:0000313" key="9">
    <source>
        <dbReference type="Proteomes" id="UP000076727"/>
    </source>
</evidence>
<reference evidence="8 9" key="1">
    <citation type="journal article" date="2016" name="Mol. Biol. Evol.">
        <title>Comparative Genomics of Early-Diverging Mushroom-Forming Fungi Provides Insights into the Origins of Lignocellulose Decay Capabilities.</title>
        <authorList>
            <person name="Nagy L.G."/>
            <person name="Riley R."/>
            <person name="Tritt A."/>
            <person name="Adam C."/>
            <person name="Daum C."/>
            <person name="Floudas D."/>
            <person name="Sun H."/>
            <person name="Yadav J.S."/>
            <person name="Pangilinan J."/>
            <person name="Larsson K.H."/>
            <person name="Matsuura K."/>
            <person name="Barry K."/>
            <person name="Labutti K."/>
            <person name="Kuo R."/>
            <person name="Ohm R.A."/>
            <person name="Bhattacharya S.S."/>
            <person name="Shirouzu T."/>
            <person name="Yoshinaga Y."/>
            <person name="Martin F.M."/>
            <person name="Grigoriev I.V."/>
            <person name="Hibbett D.S."/>
        </authorList>
    </citation>
    <scope>NUCLEOTIDE SEQUENCE [LARGE SCALE GENOMIC DNA]</scope>
    <source>
        <strain evidence="8 9">L-15889</strain>
    </source>
</reference>
<evidence type="ECO:0000256" key="2">
    <source>
        <dbReference type="ARBA" id="ARBA00006175"/>
    </source>
</evidence>
<evidence type="ECO:0000256" key="1">
    <source>
        <dbReference type="ARBA" id="ARBA00004141"/>
    </source>
</evidence>
<dbReference type="GO" id="GO:0005886">
    <property type="term" value="C:plasma membrane"/>
    <property type="evidence" value="ECO:0007669"/>
    <property type="project" value="TreeGrafter"/>
</dbReference>
<keyword evidence="6" id="KW-0813">Transport</keyword>
<dbReference type="EMBL" id="KV429124">
    <property type="protein sequence ID" value="KZT64590.1"/>
    <property type="molecule type" value="Genomic_DNA"/>
</dbReference>
<protein>
    <submittedName>
        <fullName evidence="8">Aquaporin-like protein</fullName>
    </submittedName>
</protein>
<dbReference type="STRING" id="1314783.A0A165LLV0"/>
<dbReference type="PANTHER" id="PTHR19139">
    <property type="entry name" value="AQUAPORIN TRANSPORTER"/>
    <property type="match status" value="1"/>
</dbReference>
<evidence type="ECO:0000256" key="7">
    <source>
        <dbReference type="SAM" id="Phobius"/>
    </source>
</evidence>
<dbReference type="OrthoDB" id="3222at2759"/>
<evidence type="ECO:0000256" key="5">
    <source>
        <dbReference type="ARBA" id="ARBA00023136"/>
    </source>
</evidence>
<evidence type="ECO:0000256" key="6">
    <source>
        <dbReference type="RuleBase" id="RU000477"/>
    </source>
</evidence>